<evidence type="ECO:0000313" key="4">
    <source>
        <dbReference type="Proteomes" id="UP000664405"/>
    </source>
</evidence>
<gene>
    <name evidence="2" type="ORF">CU041_06430</name>
    <name evidence="1" type="ORF">JF547_12300</name>
</gene>
<name>A0A8I1M9A3_9PROT</name>
<proteinExistence type="predicted"/>
<reference evidence="1" key="2">
    <citation type="submission" date="2020-12" db="EMBL/GenBank/DDBJ databases">
        <title>Oil enriched cultivation method for isolating marine PHA-producing bacteria.</title>
        <authorList>
            <person name="Zheng W."/>
            <person name="Yu S."/>
            <person name="Huang Y."/>
        </authorList>
    </citation>
    <scope>NUCLEOTIDE SEQUENCE</scope>
    <source>
        <strain evidence="1">SY-2-3</strain>
    </source>
</reference>
<accession>A0A8I1M9A3</accession>
<evidence type="ECO:0000313" key="3">
    <source>
        <dbReference type="Proteomes" id="UP000233365"/>
    </source>
</evidence>
<protein>
    <submittedName>
        <fullName evidence="1">Uncharacterized protein</fullName>
    </submittedName>
</protein>
<comment type="caution">
    <text evidence="1">The sequence shown here is derived from an EMBL/GenBank/DDBJ whole genome shotgun (WGS) entry which is preliminary data.</text>
</comment>
<evidence type="ECO:0000313" key="2">
    <source>
        <dbReference type="EMBL" id="PKR51158.1"/>
    </source>
</evidence>
<dbReference type="AlphaFoldDB" id="A0A8I1M9A3"/>
<keyword evidence="3" id="KW-1185">Reference proteome</keyword>
<dbReference type="EMBL" id="JAEKJW010000002">
    <property type="protein sequence ID" value="MBN8197241.1"/>
    <property type="molecule type" value="Genomic_DNA"/>
</dbReference>
<dbReference type="Proteomes" id="UP000664405">
    <property type="component" value="Unassembled WGS sequence"/>
</dbReference>
<dbReference type="EMBL" id="PGTS01000002">
    <property type="protein sequence ID" value="PKR51158.1"/>
    <property type="molecule type" value="Genomic_DNA"/>
</dbReference>
<organism evidence="1 4">
    <name type="scientific">Thalassospira povalilytica</name>
    <dbReference type="NCBI Taxonomy" id="732237"/>
    <lineage>
        <taxon>Bacteria</taxon>
        <taxon>Pseudomonadati</taxon>
        <taxon>Pseudomonadota</taxon>
        <taxon>Alphaproteobacteria</taxon>
        <taxon>Rhodospirillales</taxon>
        <taxon>Thalassospiraceae</taxon>
        <taxon>Thalassospira</taxon>
    </lineage>
</organism>
<reference evidence="2 3" key="1">
    <citation type="submission" date="2017-11" db="EMBL/GenBank/DDBJ databases">
        <title>Biodiversity and function of Thalassospira species in the particle-attached aromatic-hydrocarbon-degrading consortia from the surface seawater of the China South Sea.</title>
        <authorList>
            <person name="Dong C."/>
            <person name="Liu R."/>
            <person name="Shao Z."/>
        </authorList>
    </citation>
    <scope>NUCLEOTIDE SEQUENCE [LARGE SCALE GENOMIC DNA]</scope>
    <source>
        <strain evidence="2 3">139Z-12</strain>
    </source>
</reference>
<dbReference type="RefSeq" id="WP_101246186.1">
    <property type="nucleotide sequence ID" value="NZ_JAEKJW010000002.1"/>
</dbReference>
<evidence type="ECO:0000313" key="1">
    <source>
        <dbReference type="EMBL" id="MBN8197241.1"/>
    </source>
</evidence>
<dbReference type="Proteomes" id="UP000233365">
    <property type="component" value="Unassembled WGS sequence"/>
</dbReference>
<sequence length="193" mass="22008">MAYPHSRPGRDWLTRLMLAGVICLMGFLPSMGQAASIDPFVGVYHGVTIEHAEGELQARDLDVTIAKTERGFNVDWATVIHKADGREKNVSLSIEFYSTERPDIYGSAMRSGLFGKRIPNDPLKGEPFFWARIVDKTLTIHALYITDEGGYEMQVYERKLDEDGNMDLIFRRFRDGEQIRDVTGKLTRQKKSY</sequence>